<feature type="region of interest" description="Disordered" evidence="1">
    <location>
        <begin position="43"/>
        <end position="74"/>
    </location>
</feature>
<evidence type="ECO:0000256" key="1">
    <source>
        <dbReference type="SAM" id="MobiDB-lite"/>
    </source>
</evidence>
<name>A0AAN6GFI9_9BASI</name>
<protein>
    <submittedName>
        <fullName evidence="2">Uncharacterized protein</fullName>
    </submittedName>
</protein>
<feature type="compositionally biased region" description="Polar residues" evidence="1">
    <location>
        <begin position="50"/>
        <end position="60"/>
    </location>
</feature>
<evidence type="ECO:0000313" key="3">
    <source>
        <dbReference type="Proteomes" id="UP001176521"/>
    </source>
</evidence>
<comment type="caution">
    <text evidence="2">The sequence shown here is derived from an EMBL/GenBank/DDBJ whole genome shotgun (WGS) entry which is preliminary data.</text>
</comment>
<feature type="compositionally biased region" description="Polar residues" evidence="1">
    <location>
        <begin position="194"/>
        <end position="218"/>
    </location>
</feature>
<feature type="compositionally biased region" description="Basic and acidic residues" evidence="1">
    <location>
        <begin position="430"/>
        <end position="443"/>
    </location>
</feature>
<organism evidence="2 3">
    <name type="scientific">Tilletia horrida</name>
    <dbReference type="NCBI Taxonomy" id="155126"/>
    <lineage>
        <taxon>Eukaryota</taxon>
        <taxon>Fungi</taxon>
        <taxon>Dikarya</taxon>
        <taxon>Basidiomycota</taxon>
        <taxon>Ustilaginomycotina</taxon>
        <taxon>Exobasidiomycetes</taxon>
        <taxon>Tilletiales</taxon>
        <taxon>Tilletiaceae</taxon>
        <taxon>Tilletia</taxon>
    </lineage>
</organism>
<feature type="region of interest" description="Disordered" evidence="1">
    <location>
        <begin position="1"/>
        <end position="29"/>
    </location>
</feature>
<feature type="region of interest" description="Disordered" evidence="1">
    <location>
        <begin position="677"/>
        <end position="696"/>
    </location>
</feature>
<evidence type="ECO:0000313" key="2">
    <source>
        <dbReference type="EMBL" id="KAK0534186.1"/>
    </source>
</evidence>
<feature type="region of interest" description="Disordered" evidence="1">
    <location>
        <begin position="371"/>
        <end position="570"/>
    </location>
</feature>
<feature type="region of interest" description="Disordered" evidence="1">
    <location>
        <begin position="141"/>
        <end position="334"/>
    </location>
</feature>
<dbReference type="AlphaFoldDB" id="A0AAN6GFI9"/>
<keyword evidence="3" id="KW-1185">Reference proteome</keyword>
<feature type="compositionally biased region" description="Low complexity" evidence="1">
    <location>
        <begin position="219"/>
        <end position="242"/>
    </location>
</feature>
<feature type="compositionally biased region" description="Polar residues" evidence="1">
    <location>
        <begin position="610"/>
        <end position="619"/>
    </location>
</feature>
<feature type="compositionally biased region" description="Polar residues" evidence="1">
    <location>
        <begin position="1"/>
        <end position="15"/>
    </location>
</feature>
<feature type="compositionally biased region" description="Low complexity" evidence="1">
    <location>
        <begin position="263"/>
        <end position="331"/>
    </location>
</feature>
<proteinExistence type="predicted"/>
<accession>A0AAN6GFI9</accession>
<reference evidence="2" key="1">
    <citation type="journal article" date="2023" name="PhytoFront">
        <title>Draft Genome Resources of Seven Strains of Tilletia horrida, Causal Agent of Kernel Smut of Rice.</title>
        <authorList>
            <person name="Khanal S."/>
            <person name="Antony Babu S."/>
            <person name="Zhou X.G."/>
        </authorList>
    </citation>
    <scope>NUCLEOTIDE SEQUENCE</scope>
    <source>
        <strain evidence="2">TX3</strain>
    </source>
</reference>
<gene>
    <name evidence="2" type="ORF">OC842_002719</name>
</gene>
<feature type="compositionally biased region" description="Low complexity" evidence="1">
    <location>
        <begin position="494"/>
        <end position="512"/>
    </location>
</feature>
<dbReference type="EMBL" id="JAPDMQ010000121">
    <property type="protein sequence ID" value="KAK0534186.1"/>
    <property type="molecule type" value="Genomic_DNA"/>
</dbReference>
<dbReference type="Proteomes" id="UP001176521">
    <property type="component" value="Unassembled WGS sequence"/>
</dbReference>
<feature type="compositionally biased region" description="Low complexity" evidence="1">
    <location>
        <begin position="599"/>
        <end position="609"/>
    </location>
</feature>
<feature type="region of interest" description="Disordered" evidence="1">
    <location>
        <begin position="593"/>
        <end position="622"/>
    </location>
</feature>
<sequence>MDTSPAASTHQQQPHPRTLSRVGSGSVSAAGSAYMANCSARSDIDAGRSQGRSVAGSSESAEGDIDDEDMQNRGPWPVTADNLGRIPEAEQLAPGIRLPNTVAQGGADDEYDDEDGFHQPGVPADGMVPRRKIGPTHVGHFGEHGQPVPGVPPELDPRAAKFRRPTSPGAASVFSLAVQPPASPKAAPADGDTTESGGAYTSTPSMSGTELPTVPSRTSFSLPSPSVNSSSASIFSGPPSASMTGGLGTPLSAGPGSTFSPLMTGTPGTGMAPPGVAASVAATAGSSSSASSVGHSRPSSIRAPSPPLSVVSAPGSDVSMGPASAATASSVVPPPALMAGAGAYTGSFRTSGYQAGPSMLSRQAALASHAPSEVGSVETTSSLDRPLSIGGGGAGSHNDDTMETEGEARRMDEEEDGEPDGGDAISRRANNIERQRMREREQLGGEAGVGGLSRPPATASLAALMRQDRTLTGFGPGGSLPSRPGSTAATIGTASPPQSASSSSDEGHGLSSVAAAVRRGSGALGREDSVPASPVYGHPQMQTPPLRPSPAFAFDPAGPPPSATRGNAAAAAAGQAAPLVQGDMLGASEFAHRSRRSSIESTETIASSSHQPATVSSGASDGDRAELWVATGGGAGGVGAMQGPGALTGQEALFEEAAVIGPELRTRRLEETILLDGPQIGFGKPGTPTGEERMQF</sequence>